<evidence type="ECO:0000313" key="3">
    <source>
        <dbReference type="Proteomes" id="UP000179003"/>
    </source>
</evidence>
<name>A0A1F5EH53_9BACT</name>
<dbReference type="SUPFAM" id="SSF53756">
    <property type="entry name" value="UDP-Glycosyltransferase/glycogen phosphorylase"/>
    <property type="match status" value="1"/>
</dbReference>
<dbReference type="InterPro" id="IPR001296">
    <property type="entry name" value="Glyco_trans_1"/>
</dbReference>
<dbReference type="Proteomes" id="UP000179003">
    <property type="component" value="Unassembled WGS sequence"/>
</dbReference>
<dbReference type="EMBL" id="MFAE01000014">
    <property type="protein sequence ID" value="OGD66759.1"/>
    <property type="molecule type" value="Genomic_DNA"/>
</dbReference>
<proteinExistence type="predicted"/>
<sequence>MKKHIIIATYDGIGTYYSGVGTIAKNIVDSLTILSDKIDIKVSIAYVSMDKQSDVFNKGCFDTANNLTIKTGGKMIPLCNTTKGQSEWDMWRSFDEWRFTCVSLVTALNLILDEKDDNIIILNDTPFLFFSKYKDLVLDKNLKCFYFPLSTGKNHAFGDEDWRNHRIKAEERCFEIVQKDPNSKVISLGEKFAERMNQDYGLKFGEVDYLQNGLCFDKYKDFLDTKFSNKDLQKYGIKIEEDKKIIFAWGRCSIAKGFKELALAWVKAHNFLPNHYLLLQIPNNSGETDYFDEIKGILKNIPRVIILDNFNPNIWKTVLRSVNTEIVCIPSLMDPFPHTSIEAKLFSKGMNYITLISDIDGAVDAFHEDECIYVDPRDTKTFTDKIIEVANLDNSQKREMIDKNIQTIQNFNFPKILEKFINSNLFKSK</sequence>
<accession>A0A1F5EH53</accession>
<evidence type="ECO:0000313" key="2">
    <source>
        <dbReference type="EMBL" id="OGD66759.1"/>
    </source>
</evidence>
<dbReference type="STRING" id="1797582.A2442_01390"/>
<evidence type="ECO:0000259" key="1">
    <source>
        <dbReference type="Pfam" id="PF00534"/>
    </source>
</evidence>
<dbReference type="AlphaFoldDB" id="A0A1F5EH53"/>
<protein>
    <recommendedName>
        <fullName evidence="1">Glycosyl transferase family 1 domain-containing protein</fullName>
    </recommendedName>
</protein>
<organism evidence="2 3">
    <name type="scientific">Candidatus Campbellbacteria bacterium RIFOXYC2_FULL_35_25</name>
    <dbReference type="NCBI Taxonomy" id="1797582"/>
    <lineage>
        <taxon>Bacteria</taxon>
        <taxon>Candidatus Campbelliibacteriota</taxon>
    </lineage>
</organism>
<dbReference type="Gene3D" id="3.40.50.2000">
    <property type="entry name" value="Glycogen Phosphorylase B"/>
    <property type="match status" value="1"/>
</dbReference>
<reference evidence="2 3" key="1">
    <citation type="journal article" date="2016" name="Nat. Commun.">
        <title>Thousands of microbial genomes shed light on interconnected biogeochemical processes in an aquifer system.</title>
        <authorList>
            <person name="Anantharaman K."/>
            <person name="Brown C.T."/>
            <person name="Hug L.A."/>
            <person name="Sharon I."/>
            <person name="Castelle C.J."/>
            <person name="Probst A.J."/>
            <person name="Thomas B.C."/>
            <person name="Singh A."/>
            <person name="Wilkins M.J."/>
            <person name="Karaoz U."/>
            <person name="Brodie E.L."/>
            <person name="Williams K.H."/>
            <person name="Hubbard S.S."/>
            <person name="Banfield J.F."/>
        </authorList>
    </citation>
    <scope>NUCLEOTIDE SEQUENCE [LARGE SCALE GENOMIC DNA]</scope>
</reference>
<feature type="domain" description="Glycosyl transferase family 1" evidence="1">
    <location>
        <begin position="236"/>
        <end position="405"/>
    </location>
</feature>
<dbReference type="GO" id="GO:0016757">
    <property type="term" value="F:glycosyltransferase activity"/>
    <property type="evidence" value="ECO:0007669"/>
    <property type="project" value="InterPro"/>
</dbReference>
<comment type="caution">
    <text evidence="2">The sequence shown here is derived from an EMBL/GenBank/DDBJ whole genome shotgun (WGS) entry which is preliminary data.</text>
</comment>
<gene>
    <name evidence="2" type="ORF">A2442_01390</name>
</gene>
<dbReference type="Pfam" id="PF00534">
    <property type="entry name" value="Glycos_transf_1"/>
    <property type="match status" value="1"/>
</dbReference>